<dbReference type="AlphaFoldDB" id="A0A437P1V6"/>
<dbReference type="OrthoDB" id="4310233at2"/>
<organism evidence="1 2">
    <name type="scientific">Streptomyces antnestii</name>
    <dbReference type="NCBI Taxonomy" id="2494256"/>
    <lineage>
        <taxon>Bacteria</taxon>
        <taxon>Bacillati</taxon>
        <taxon>Actinomycetota</taxon>
        <taxon>Actinomycetes</taxon>
        <taxon>Kitasatosporales</taxon>
        <taxon>Streptomycetaceae</taxon>
        <taxon>Streptomyces</taxon>
    </lineage>
</organism>
<reference evidence="1 2" key="1">
    <citation type="submission" date="2019-01" db="EMBL/GenBank/DDBJ databases">
        <title>Genome sequences of Streptomyces and Rhizobium isolates collected from root and soil.</title>
        <authorList>
            <person name="Chhettri S."/>
            <person name="Sevigny J.L."/>
            <person name="Sen A."/>
            <person name="Ennis N."/>
            <person name="Tisa L."/>
        </authorList>
    </citation>
    <scope>NUCLEOTIDE SEQUENCE [LARGE SCALE GENOMIC DNA]</scope>
    <source>
        <strain evidence="1 2">San01</strain>
    </source>
</reference>
<accession>A0A437P1V6</accession>
<protein>
    <submittedName>
        <fullName evidence="1">Uncharacterized protein</fullName>
    </submittedName>
</protein>
<comment type="caution">
    <text evidence="1">The sequence shown here is derived from an EMBL/GenBank/DDBJ whole genome shotgun (WGS) entry which is preliminary data.</text>
</comment>
<dbReference type="Proteomes" id="UP000283128">
    <property type="component" value="Unassembled WGS sequence"/>
</dbReference>
<dbReference type="EMBL" id="RZYA01000028">
    <property type="protein sequence ID" value="RVU16233.1"/>
    <property type="molecule type" value="Genomic_DNA"/>
</dbReference>
<dbReference type="RefSeq" id="WP_127832748.1">
    <property type="nucleotide sequence ID" value="NZ_RZYA01000028.1"/>
</dbReference>
<dbReference type="InterPro" id="IPR046300">
    <property type="entry name" value="DUF6415"/>
</dbReference>
<sequence length="114" mass="12710">MPTTQPRALDAPDRIPALLADAFSANQDRPDPQSRQRLSLELRSEIRRLLPKVQAQMDSITPRTRAWYARDTAIDAAREELAKGLSPSSLAACLTITELGRRLRVLDEFAGGER</sequence>
<evidence type="ECO:0000313" key="2">
    <source>
        <dbReference type="Proteomes" id="UP000283128"/>
    </source>
</evidence>
<proteinExistence type="predicted"/>
<evidence type="ECO:0000313" key="1">
    <source>
        <dbReference type="EMBL" id="RVU16233.1"/>
    </source>
</evidence>
<keyword evidence="2" id="KW-1185">Reference proteome</keyword>
<name>A0A437P1V6_9ACTN</name>
<dbReference type="Pfam" id="PF19979">
    <property type="entry name" value="DUF6415"/>
    <property type="match status" value="1"/>
</dbReference>
<gene>
    <name evidence="1" type="ORF">EOT10_36775</name>
</gene>